<feature type="domain" description="NAD-specific glutamate dehydrogenase C-terminal" evidence="1">
    <location>
        <begin position="2"/>
        <end position="319"/>
    </location>
</feature>
<dbReference type="PANTHER" id="PTHR43403:SF1">
    <property type="entry name" value="NAD-SPECIFIC GLUTAMATE DEHYDROGENASE"/>
    <property type="match status" value="1"/>
</dbReference>
<dbReference type="Pfam" id="PF21074">
    <property type="entry name" value="GDH_C"/>
    <property type="match status" value="1"/>
</dbReference>
<dbReference type="GO" id="GO:0004352">
    <property type="term" value="F:glutamate dehydrogenase (NAD+) activity"/>
    <property type="evidence" value="ECO:0007669"/>
    <property type="project" value="InterPro"/>
</dbReference>
<keyword evidence="3" id="KW-1185">Reference proteome</keyword>
<protein>
    <submittedName>
        <fullName evidence="2">NAD-glutamate dehydrogenase</fullName>
    </submittedName>
</protein>
<dbReference type="EMBL" id="CP000157">
    <property type="protein sequence ID" value="ABC64575.1"/>
    <property type="molecule type" value="Genomic_DNA"/>
</dbReference>
<dbReference type="InterPro" id="IPR048381">
    <property type="entry name" value="GDH_C"/>
</dbReference>
<dbReference type="KEGG" id="eli:ELI_12415"/>
<proteinExistence type="predicted"/>
<dbReference type="InterPro" id="IPR007780">
    <property type="entry name" value="NAD_Glu_DH_bac"/>
</dbReference>
<dbReference type="eggNOG" id="COG2902">
    <property type="taxonomic scope" value="Bacteria"/>
</dbReference>
<reference evidence="3" key="1">
    <citation type="journal article" date="2009" name="J. Bacteriol.">
        <title>Complete genome sequence of Erythrobacter litoralis HTCC2594.</title>
        <authorList>
            <person name="Oh H.M."/>
            <person name="Giovannoni S.J."/>
            <person name="Ferriera S."/>
            <person name="Johnson J."/>
            <person name="Cho J.C."/>
        </authorList>
    </citation>
    <scope>NUCLEOTIDE SEQUENCE [LARGE SCALE GENOMIC DNA]</scope>
    <source>
        <strain evidence="3">HTCC2594</strain>
    </source>
</reference>
<evidence type="ECO:0000313" key="2">
    <source>
        <dbReference type="EMBL" id="ABC64575.1"/>
    </source>
</evidence>
<dbReference type="HOGENOM" id="CLU_838726_0_0_5"/>
<dbReference type="Proteomes" id="UP000008808">
    <property type="component" value="Chromosome"/>
</dbReference>
<dbReference type="AlphaFoldDB" id="Q2N6W6"/>
<evidence type="ECO:0000259" key="1">
    <source>
        <dbReference type="Pfam" id="PF21074"/>
    </source>
</evidence>
<dbReference type="GO" id="GO:0006538">
    <property type="term" value="P:L-glutamate catabolic process"/>
    <property type="evidence" value="ECO:0007669"/>
    <property type="project" value="InterPro"/>
</dbReference>
<name>Q2N6W6_ERYLH</name>
<evidence type="ECO:0000313" key="3">
    <source>
        <dbReference type="Proteomes" id="UP000008808"/>
    </source>
</evidence>
<gene>
    <name evidence="2" type="ordered locus">ELI_12415</name>
</gene>
<accession>Q2N6W6</accession>
<dbReference type="PANTHER" id="PTHR43403">
    <property type="entry name" value="NAD-SPECIFIC GLUTAMATE DEHYDROGENASE"/>
    <property type="match status" value="1"/>
</dbReference>
<sequence length="331" mass="36826">MLLSSAKLALQDAIEASPLPDDPELQRNLSEYFPAPMRQAYKKQIDNHRLRRDIIATDLANRIVNRLGLIHPYELAEEESVGLAEVASAFVAAERLFDVREIWEELDEAAMPEATRLILFDRAASAMRIQMADVLRISNGFRMPSDVVDELGRGVQKLSTGTEKLLADESLVLTTRLQREFASAGAPEKLAAKVTHLFDLDGAVGLADLAKRTEIDPRKLTNAFTILGQDLGLAWAQGTAALMSPSDVWERLLVAGLARDFQQMRLEFLQRLTRRKGMKDNPCETVNAWLDENAGAIRQFRSMITRARAHTPVAPAMLAQIASQARNVLSR</sequence>
<organism evidence="2 3">
    <name type="scientific">Erythrobacter litoralis (strain HTCC2594)</name>
    <dbReference type="NCBI Taxonomy" id="314225"/>
    <lineage>
        <taxon>Bacteria</taxon>
        <taxon>Pseudomonadati</taxon>
        <taxon>Pseudomonadota</taxon>
        <taxon>Alphaproteobacteria</taxon>
        <taxon>Sphingomonadales</taxon>
        <taxon>Erythrobacteraceae</taxon>
        <taxon>Erythrobacter/Porphyrobacter group</taxon>
        <taxon>Erythrobacter</taxon>
    </lineage>
</organism>
<dbReference type="STRING" id="314225.ELI_12415"/>
<dbReference type="GO" id="GO:0004069">
    <property type="term" value="F:L-aspartate:2-oxoglutarate aminotransferase activity"/>
    <property type="evidence" value="ECO:0007669"/>
    <property type="project" value="InterPro"/>
</dbReference>